<dbReference type="OrthoDB" id="10253736at2759"/>
<dbReference type="GO" id="GO:0052650">
    <property type="term" value="F:all-trans-retinol dehydrogenase (NADP+) activity"/>
    <property type="evidence" value="ECO:0007669"/>
    <property type="project" value="UniProtKB-ARBA"/>
</dbReference>
<evidence type="ECO:0000256" key="6">
    <source>
        <dbReference type="ARBA" id="ARBA00023002"/>
    </source>
</evidence>
<dbReference type="PRINTS" id="PR00081">
    <property type="entry name" value="GDHRDH"/>
</dbReference>
<evidence type="ECO:0000313" key="14">
    <source>
        <dbReference type="EMBL" id="USP81748.1"/>
    </source>
</evidence>
<evidence type="ECO:0000313" key="15">
    <source>
        <dbReference type="Proteomes" id="UP001056012"/>
    </source>
</evidence>
<dbReference type="EMBL" id="CP089280">
    <property type="protein sequence ID" value="USP81748.1"/>
    <property type="molecule type" value="Genomic_DNA"/>
</dbReference>
<dbReference type="InterPro" id="IPR002347">
    <property type="entry name" value="SDR_fam"/>
</dbReference>
<evidence type="ECO:0000256" key="1">
    <source>
        <dbReference type="ARBA" id="ARBA00004141"/>
    </source>
</evidence>
<keyword evidence="13" id="KW-0732">Signal</keyword>
<dbReference type="InterPro" id="IPR036291">
    <property type="entry name" value="NAD(P)-bd_dom_sf"/>
</dbReference>
<keyword evidence="7" id="KW-0443">Lipid metabolism</keyword>
<evidence type="ECO:0000256" key="2">
    <source>
        <dbReference type="ARBA" id="ARBA00006484"/>
    </source>
</evidence>
<name>A0A9Q8ZJC1_CURCL</name>
<comment type="function">
    <text evidence="9">Catalyzes the reduction of all-trans-retinal to all-trans-retinol in the presence of NADPH.</text>
</comment>
<evidence type="ECO:0000256" key="8">
    <source>
        <dbReference type="ARBA" id="ARBA00023136"/>
    </source>
</evidence>
<dbReference type="VEuPathDB" id="FungiDB:yc1106_09022"/>
<evidence type="ECO:0000256" key="11">
    <source>
        <dbReference type="ARBA" id="ARBA00082544"/>
    </source>
</evidence>
<evidence type="ECO:0000256" key="13">
    <source>
        <dbReference type="SAM" id="SignalP"/>
    </source>
</evidence>
<keyword evidence="5" id="KW-1133">Transmembrane helix</keyword>
<dbReference type="Gene3D" id="3.40.50.720">
    <property type="entry name" value="NAD(P)-binding Rossmann-like Domain"/>
    <property type="match status" value="1"/>
</dbReference>
<dbReference type="SUPFAM" id="SSF51735">
    <property type="entry name" value="NAD(P)-binding Rossmann-fold domains"/>
    <property type="match status" value="1"/>
</dbReference>
<evidence type="ECO:0000256" key="10">
    <source>
        <dbReference type="ARBA" id="ARBA00068717"/>
    </source>
</evidence>
<sequence>MIQCAVLCLASVILHVTNPEWTDFGTKFGQFSSLLHWCLKWTLSLWALCELNWTLNRWADRRWSFTVDKSGWDWKREVAVVTGGSGGIGAAIVKKLVSHGIRVAVLDVNPLSDVFTKDELALIRFYKCDITSPDNIHQAAEAIRSDLGHPSILINNAGIGNAWNILDITHERLQKLFNINLLSHWSTVQEFLPDMLAKKKGHILGIGSLSAYVTLAGAVDYSCAKAGVQAFYEGLTAELKHRYKCPQIQSSCINPNWTKSAITSHGAISGGLKKMGARLMETEDVAEVVVNQIISVRSGHIALGPSITTRFRSLPTWLQEVVRDDQSRAVVGTGSTGKG</sequence>
<evidence type="ECO:0000256" key="5">
    <source>
        <dbReference type="ARBA" id="ARBA00022989"/>
    </source>
</evidence>
<evidence type="ECO:0000256" key="12">
    <source>
        <dbReference type="RuleBase" id="RU000363"/>
    </source>
</evidence>
<keyword evidence="3" id="KW-0812">Transmembrane</keyword>
<organism evidence="14 15">
    <name type="scientific">Curvularia clavata</name>
    <dbReference type="NCBI Taxonomy" id="95742"/>
    <lineage>
        <taxon>Eukaryota</taxon>
        <taxon>Fungi</taxon>
        <taxon>Dikarya</taxon>
        <taxon>Ascomycota</taxon>
        <taxon>Pezizomycotina</taxon>
        <taxon>Dothideomycetes</taxon>
        <taxon>Pleosporomycetidae</taxon>
        <taxon>Pleosporales</taxon>
        <taxon>Pleosporineae</taxon>
        <taxon>Pleosporaceae</taxon>
        <taxon>Curvularia</taxon>
    </lineage>
</organism>
<dbReference type="PRINTS" id="PR00080">
    <property type="entry name" value="SDRFAMILY"/>
</dbReference>
<evidence type="ECO:0000256" key="7">
    <source>
        <dbReference type="ARBA" id="ARBA00023098"/>
    </source>
</evidence>
<accession>A0A9Q8ZJC1</accession>
<feature type="chain" id="PRO_5040512974" description="Short-chain dehydrogenase/reductase 3" evidence="13">
    <location>
        <begin position="20"/>
        <end position="339"/>
    </location>
</feature>
<evidence type="ECO:0000256" key="9">
    <source>
        <dbReference type="ARBA" id="ARBA00059620"/>
    </source>
</evidence>
<comment type="subcellular location">
    <subcellularLocation>
        <location evidence="1">Membrane</location>
        <topology evidence="1">Multi-pass membrane protein</topology>
    </subcellularLocation>
</comment>
<dbReference type="Proteomes" id="UP001056012">
    <property type="component" value="Chromosome 7"/>
</dbReference>
<evidence type="ECO:0000256" key="4">
    <source>
        <dbReference type="ARBA" id="ARBA00022857"/>
    </source>
</evidence>
<comment type="similarity">
    <text evidence="2 12">Belongs to the short-chain dehydrogenases/reductases (SDR) family.</text>
</comment>
<dbReference type="AlphaFoldDB" id="A0A9Q8ZJC1"/>
<feature type="signal peptide" evidence="13">
    <location>
        <begin position="1"/>
        <end position="19"/>
    </location>
</feature>
<proteinExistence type="inferred from homology"/>
<keyword evidence="4" id="KW-0521">NADP</keyword>
<keyword evidence="8" id="KW-0472">Membrane</keyword>
<reference evidence="14" key="1">
    <citation type="submission" date="2021-12" db="EMBL/GenBank/DDBJ databases">
        <title>Curvularia clavata genome.</title>
        <authorList>
            <person name="Cao Y."/>
        </authorList>
    </citation>
    <scope>NUCLEOTIDE SEQUENCE</scope>
    <source>
        <strain evidence="14">Yc1106</strain>
    </source>
</reference>
<dbReference type="PANTHER" id="PTHR24322">
    <property type="entry name" value="PKSB"/>
    <property type="match status" value="1"/>
</dbReference>
<dbReference type="FunFam" id="3.40.50.720:FF:000131">
    <property type="entry name" value="Short-chain dehydrogenase/reductase 3"/>
    <property type="match status" value="1"/>
</dbReference>
<dbReference type="GO" id="GO:0016020">
    <property type="term" value="C:membrane"/>
    <property type="evidence" value="ECO:0007669"/>
    <property type="project" value="UniProtKB-SubCell"/>
</dbReference>
<evidence type="ECO:0000256" key="3">
    <source>
        <dbReference type="ARBA" id="ARBA00022692"/>
    </source>
</evidence>
<dbReference type="Pfam" id="PF00106">
    <property type="entry name" value="adh_short"/>
    <property type="match status" value="1"/>
</dbReference>
<keyword evidence="15" id="KW-1185">Reference proteome</keyword>
<gene>
    <name evidence="14" type="ORF">yc1106_09022</name>
</gene>
<keyword evidence="6" id="KW-0560">Oxidoreductase</keyword>
<protein>
    <recommendedName>
        <fullName evidence="10">Short-chain dehydrogenase/reductase 3</fullName>
    </recommendedName>
    <alternativeName>
        <fullName evidence="11">Retinal short-chain dehydrogenase/reductase 1</fullName>
    </alternativeName>
</protein>
<dbReference type="PANTHER" id="PTHR24322:SF736">
    <property type="entry name" value="RETINOL DEHYDROGENASE 10"/>
    <property type="match status" value="1"/>
</dbReference>